<protein>
    <submittedName>
        <fullName evidence="1">Uncharacterized protein</fullName>
    </submittedName>
</protein>
<gene>
    <name evidence="1" type="ORF">AVDCRST_MAG02-113</name>
</gene>
<dbReference type="AlphaFoldDB" id="A0A6J4QME9"/>
<dbReference type="EMBL" id="CADCVH010000001">
    <property type="protein sequence ID" value="CAA9441595.1"/>
    <property type="molecule type" value="Genomic_DNA"/>
</dbReference>
<reference evidence="1" key="1">
    <citation type="submission" date="2020-02" db="EMBL/GenBank/DDBJ databases">
        <authorList>
            <person name="Meier V. D."/>
        </authorList>
    </citation>
    <scope>NUCLEOTIDE SEQUENCE</scope>
    <source>
        <strain evidence="1">AVDCRST_MAG02</strain>
    </source>
</reference>
<sequence length="38" mass="3836">MIGLMRGADNPSVYTTTGIAVGVQAPPSCSEAAEEVRG</sequence>
<name>A0A6J4QME9_9ACTN</name>
<evidence type="ECO:0000313" key="1">
    <source>
        <dbReference type="EMBL" id="CAA9441595.1"/>
    </source>
</evidence>
<accession>A0A6J4QME9</accession>
<organism evidence="1">
    <name type="scientific">uncultured Rubrobacteraceae bacterium</name>
    <dbReference type="NCBI Taxonomy" id="349277"/>
    <lineage>
        <taxon>Bacteria</taxon>
        <taxon>Bacillati</taxon>
        <taxon>Actinomycetota</taxon>
        <taxon>Rubrobacteria</taxon>
        <taxon>Rubrobacterales</taxon>
        <taxon>Rubrobacteraceae</taxon>
        <taxon>environmental samples</taxon>
    </lineage>
</organism>
<proteinExistence type="predicted"/>